<sequence>MRETVREWQEEWIGTNGLTHELEVIISDSSLEAFRTEVYSGSFADIPPELFDKKVIENGKIIASTVPERIGAYSLLV</sequence>
<evidence type="ECO:0000313" key="3">
    <source>
        <dbReference type="Proteomes" id="UP000263014"/>
    </source>
</evidence>
<dbReference type="AlphaFoldDB" id="A0A374NWD6"/>
<comment type="caution">
    <text evidence="2">The sequence shown here is derived from an EMBL/GenBank/DDBJ whole genome shotgun (WGS) entry which is preliminary data.</text>
</comment>
<organism evidence="2 3">
    <name type="scientific">Hungatella hathewayi</name>
    <dbReference type="NCBI Taxonomy" id="154046"/>
    <lineage>
        <taxon>Bacteria</taxon>
        <taxon>Bacillati</taxon>
        <taxon>Bacillota</taxon>
        <taxon>Clostridia</taxon>
        <taxon>Lachnospirales</taxon>
        <taxon>Lachnospiraceae</taxon>
        <taxon>Hungatella</taxon>
    </lineage>
</organism>
<proteinExistence type="predicted"/>
<dbReference type="RefSeq" id="WP_065549083.1">
    <property type="nucleotide sequence ID" value="NZ_BQNJ01000001.1"/>
</dbReference>
<name>A0A374NWD6_9FIRM</name>
<gene>
    <name evidence="1" type="ORF">CE91St55_04910</name>
    <name evidence="2" type="ORF">DXD79_32405</name>
</gene>
<evidence type="ECO:0000313" key="1">
    <source>
        <dbReference type="EMBL" id="GKG98509.1"/>
    </source>
</evidence>
<dbReference type="EMBL" id="QSON01000033">
    <property type="protein sequence ID" value="RGI95224.1"/>
    <property type="molecule type" value="Genomic_DNA"/>
</dbReference>
<dbReference type="Proteomes" id="UP000263014">
    <property type="component" value="Unassembled WGS sequence"/>
</dbReference>
<dbReference type="Proteomes" id="UP001055091">
    <property type="component" value="Unassembled WGS sequence"/>
</dbReference>
<protein>
    <submittedName>
        <fullName evidence="2">Uncharacterized protein</fullName>
    </submittedName>
</protein>
<accession>A0A374NWD6</accession>
<reference evidence="1" key="2">
    <citation type="submission" date="2022-01" db="EMBL/GenBank/DDBJ databases">
        <title>Novel bile acid biosynthetic pathways are enriched in the microbiome of centenarians.</title>
        <authorList>
            <person name="Sato Y."/>
            <person name="Atarashi K."/>
            <person name="Plichta R.D."/>
            <person name="Arai Y."/>
            <person name="Sasajima S."/>
            <person name="Kearney M.S."/>
            <person name="Suda W."/>
            <person name="Takeshita K."/>
            <person name="Sasaki T."/>
            <person name="Okamoto S."/>
            <person name="Skelly N.A."/>
            <person name="Okamura Y."/>
            <person name="Vlamakis H."/>
            <person name="Li Y."/>
            <person name="Tanoue T."/>
            <person name="Takei H."/>
            <person name="Nittono H."/>
            <person name="Narushima S."/>
            <person name="Irie J."/>
            <person name="Itoh H."/>
            <person name="Moriya K."/>
            <person name="Sugiura Y."/>
            <person name="Suematsu M."/>
            <person name="Moritoki N."/>
            <person name="Shibata S."/>
            <person name="Littman R.D."/>
            <person name="Fischbach A.M."/>
            <person name="Uwamino Y."/>
            <person name="Inoue T."/>
            <person name="Honda A."/>
            <person name="Hattori M."/>
            <person name="Murai T."/>
            <person name="Xavier J.R."/>
            <person name="Hirose N."/>
            <person name="Honda K."/>
        </authorList>
    </citation>
    <scope>NUCLEOTIDE SEQUENCE</scope>
    <source>
        <strain evidence="1">CE91-St55</strain>
    </source>
</reference>
<dbReference type="EMBL" id="BQNJ01000001">
    <property type="protein sequence ID" value="GKG98509.1"/>
    <property type="molecule type" value="Genomic_DNA"/>
</dbReference>
<reference evidence="2 3" key="1">
    <citation type="submission" date="2018-08" db="EMBL/GenBank/DDBJ databases">
        <title>A genome reference for cultivated species of the human gut microbiota.</title>
        <authorList>
            <person name="Zou Y."/>
            <person name="Xue W."/>
            <person name="Luo G."/>
        </authorList>
    </citation>
    <scope>NUCLEOTIDE SEQUENCE [LARGE SCALE GENOMIC DNA]</scope>
    <source>
        <strain evidence="2 3">TM09-12</strain>
    </source>
</reference>
<evidence type="ECO:0000313" key="2">
    <source>
        <dbReference type="EMBL" id="RGI95224.1"/>
    </source>
</evidence>